<organism evidence="2 3">
    <name type="scientific">Pseudovibrio denitrificans</name>
    <dbReference type="NCBI Taxonomy" id="258256"/>
    <lineage>
        <taxon>Bacteria</taxon>
        <taxon>Pseudomonadati</taxon>
        <taxon>Pseudomonadota</taxon>
        <taxon>Alphaproteobacteria</taxon>
        <taxon>Hyphomicrobiales</taxon>
        <taxon>Stappiaceae</taxon>
        <taxon>Pseudovibrio</taxon>
    </lineage>
</organism>
<dbReference type="Pfam" id="PF13517">
    <property type="entry name" value="FG-GAP_3"/>
    <property type="match status" value="1"/>
</dbReference>
<reference evidence="3" key="1">
    <citation type="submission" date="2016-10" db="EMBL/GenBank/DDBJ databases">
        <authorList>
            <person name="Varghese N."/>
            <person name="Submissions S."/>
        </authorList>
    </citation>
    <scope>NUCLEOTIDE SEQUENCE [LARGE SCALE GENOMIC DNA]</scope>
    <source>
        <strain evidence="3">DSM 17465</strain>
    </source>
</reference>
<keyword evidence="1" id="KW-0732">Signal</keyword>
<sequence length="575" mass="64513">CYISTISYANGSVRFHWAERPDPNTYGTGYMLGRVDKRLATIEVKSATAVLRAYKLEHIVSTTSGRSLLSKVTEYGRNAVITNGIVKSGTKLPSYQFTYKHDVFHKTSSRNPFNFGSAYYSYFDDFDGDRVLDRVSWYNRTVRIDRDSKDTTCVNSGGGSFHQDCYWYGDKLWIKSRRVDLSKRKKAIYVYKFTDCYENSKGRERCRNYDTTNGGLYEKLAQISDFDGDGIDDVISKYRIDFSRAKNKTWTGIPKSPWSTIGDFNGDGRSDISSFGAIRLSDGVSGFSIQFPDPPLDVNRFGNSGTIRNLEFADFNGDGTTDALIKDTKSSWKFYFSAGNKFIPGPVITTTSFSNVNGGSTADINGDGRADFVGIRKGDHTRLYLTRGDELHNYATDSHGDFLRDRVAYNLSDADGDGRVELITRKWAYKLISERPDMLVGVVLPSGGHLSASYTTYGGDTEDERWFPPVLTVLASLTEKPNSSQAFTTRFAYSGGRWDFDNRRFAGFKKIITTLPKLAGETKAPTVETTYRQDVSSVGKIAQQIWKDGNGTILRKQVEEYSTDNSKLPYTSLNT</sequence>
<dbReference type="AlphaFoldDB" id="A0A1I7E1D4"/>
<feature type="non-terminal residue" evidence="2">
    <location>
        <position position="575"/>
    </location>
</feature>
<gene>
    <name evidence="2" type="ORF">SAMN05444141_1311</name>
</gene>
<dbReference type="PANTHER" id="PTHR46580">
    <property type="entry name" value="SENSOR KINASE-RELATED"/>
    <property type="match status" value="1"/>
</dbReference>
<accession>A0A1I7E1D4</accession>
<proteinExistence type="predicted"/>
<feature type="non-terminal residue" evidence="2">
    <location>
        <position position="1"/>
    </location>
</feature>
<name>A0A1I7E1D4_9HYPH</name>
<evidence type="ECO:0000313" key="3">
    <source>
        <dbReference type="Proteomes" id="UP000183371"/>
    </source>
</evidence>
<protein>
    <submittedName>
        <fullName evidence="2">Insecticide toxin TcdB middle/N-terminal region</fullName>
    </submittedName>
</protein>
<dbReference type="InterPro" id="IPR028994">
    <property type="entry name" value="Integrin_alpha_N"/>
</dbReference>
<evidence type="ECO:0000256" key="1">
    <source>
        <dbReference type="ARBA" id="ARBA00022729"/>
    </source>
</evidence>
<dbReference type="InterPro" id="IPR013517">
    <property type="entry name" value="FG-GAP"/>
</dbReference>
<dbReference type="EMBL" id="FPBD01000031">
    <property type="protein sequence ID" value="SFU17726.1"/>
    <property type="molecule type" value="Genomic_DNA"/>
</dbReference>
<keyword evidence="3" id="KW-1185">Reference proteome</keyword>
<dbReference type="Proteomes" id="UP000183371">
    <property type="component" value="Unassembled WGS sequence"/>
</dbReference>
<dbReference type="SUPFAM" id="SSF69318">
    <property type="entry name" value="Integrin alpha N-terminal domain"/>
    <property type="match status" value="1"/>
</dbReference>
<dbReference type="PANTHER" id="PTHR46580:SF2">
    <property type="entry name" value="MAM DOMAIN-CONTAINING PROTEIN"/>
    <property type="match status" value="1"/>
</dbReference>
<dbReference type="RefSeq" id="WP_143111139.1">
    <property type="nucleotide sequence ID" value="NZ_FPBD01000031.1"/>
</dbReference>
<evidence type="ECO:0000313" key="2">
    <source>
        <dbReference type="EMBL" id="SFU17726.1"/>
    </source>
</evidence>